<gene>
    <name evidence="1" type="ORF">CA836_12680</name>
</gene>
<dbReference type="EMBL" id="NIRK01000001">
    <property type="protein sequence ID" value="PHI03278.1"/>
    <property type="molecule type" value="Genomic_DNA"/>
</dbReference>
<organism evidence="1 2">
    <name type="scientific">Fusobacterium nucleatum subsp. polymorphum</name>
    <name type="common">Fusobacterium polymorphum</name>
    <dbReference type="NCBI Taxonomy" id="76857"/>
    <lineage>
        <taxon>Bacteria</taxon>
        <taxon>Fusobacteriati</taxon>
        <taxon>Fusobacteriota</taxon>
        <taxon>Fusobacteriia</taxon>
        <taxon>Fusobacteriales</taxon>
        <taxon>Fusobacteriaceae</taxon>
        <taxon>Fusobacterium</taxon>
    </lineage>
</organism>
<evidence type="ECO:0000313" key="1">
    <source>
        <dbReference type="EMBL" id="PHI03278.1"/>
    </source>
</evidence>
<dbReference type="AlphaFoldDB" id="A0A2C6CC43"/>
<accession>A0A2C6CC43</accession>
<reference evidence="1 2" key="1">
    <citation type="submission" date="2017-06" db="EMBL/GenBank/DDBJ databases">
        <title>Draft genome sequence of Fusobacterium nucleatum subsp. polymorphum KCOM 1248 (=ChDC F113).</title>
        <authorList>
            <person name="Kook J.-K."/>
            <person name="Park S.-N."/>
            <person name="Lim Y.K."/>
            <person name="Roh H."/>
        </authorList>
    </citation>
    <scope>NUCLEOTIDE SEQUENCE [LARGE SCALE GENOMIC DNA]</scope>
    <source>
        <strain evidence="2">KCOM 1248 (ChDC F113)</strain>
    </source>
</reference>
<name>A0A2C6CC43_FUSNP</name>
<proteinExistence type="predicted"/>
<evidence type="ECO:0000313" key="2">
    <source>
        <dbReference type="Proteomes" id="UP000223525"/>
    </source>
</evidence>
<comment type="caution">
    <text evidence="1">The sequence shown here is derived from an EMBL/GenBank/DDBJ whole genome shotgun (WGS) entry which is preliminary data.</text>
</comment>
<sequence length="287" mass="32833">MKNLSGREKIEYLIKNQNIISENSPKLIEYKNNGAITNNQLLLEYKPIKMLPGPYKDLTTSQNLAGLDSSITNNSLIIVNKTNSMPPVLYKAENTDLVLYKNQNLLSTPVVNNRVLTDGINKIIRKTDFYVGPDGASSTLPATAYRYLDSKAYVETKKNMTGNLSYFGFKKFDTAYQARDGLQIKYDYYNQNDPYHSWSNAAVRGTFDTLQLYDNTTGKLKVRIPYTFGDTGKDLETFTESYPEYGQGGELQMICLRWDEDLIIKYDRFDILPNPRTDLILKEEIIK</sequence>
<protein>
    <submittedName>
        <fullName evidence="1">Uncharacterized protein</fullName>
    </submittedName>
</protein>
<dbReference type="Proteomes" id="UP000223525">
    <property type="component" value="Unassembled WGS sequence"/>
</dbReference>
<dbReference type="RefSeq" id="WP_098998427.1">
    <property type="nucleotide sequence ID" value="NZ_CP077110.1"/>
</dbReference>